<keyword evidence="1" id="KW-0677">Repeat</keyword>
<feature type="repeat" description="PPR" evidence="2">
    <location>
        <begin position="108"/>
        <end position="138"/>
    </location>
</feature>
<dbReference type="InterPro" id="IPR011990">
    <property type="entry name" value="TPR-like_helical_dom_sf"/>
</dbReference>
<dbReference type="Gene3D" id="1.25.40.10">
    <property type="entry name" value="Tetratricopeptide repeat domain"/>
    <property type="match status" value="3"/>
</dbReference>
<dbReference type="InterPro" id="IPR002885">
    <property type="entry name" value="PPR_rpt"/>
</dbReference>
<dbReference type="PANTHER" id="PTHR47926:SF426">
    <property type="entry name" value="TETRATRICOPEPTIDE-LIKE HELICAL DOMAIN SUPERFAMILY, DYW DOMAIN-CONTAINING PROTEIN"/>
    <property type="match status" value="1"/>
</dbReference>
<dbReference type="InterPro" id="IPR046960">
    <property type="entry name" value="PPR_At4g14850-like_plant"/>
</dbReference>
<gene>
    <name evidence="3" type="ORF">C5167_019202</name>
</gene>
<dbReference type="OMA" id="DMFASCH"/>
<evidence type="ECO:0000256" key="1">
    <source>
        <dbReference type="ARBA" id="ARBA00022737"/>
    </source>
</evidence>
<evidence type="ECO:0000313" key="3">
    <source>
        <dbReference type="EMBL" id="RZC50786.1"/>
    </source>
</evidence>
<dbReference type="Pfam" id="PF01535">
    <property type="entry name" value="PPR"/>
    <property type="match status" value="1"/>
</dbReference>
<dbReference type="Proteomes" id="UP000316621">
    <property type="component" value="Chromosome 2"/>
</dbReference>
<feature type="repeat" description="PPR" evidence="2">
    <location>
        <begin position="379"/>
        <end position="413"/>
    </location>
</feature>
<dbReference type="InterPro" id="IPR046848">
    <property type="entry name" value="E_motif"/>
</dbReference>
<dbReference type="EMBL" id="CM010716">
    <property type="protein sequence ID" value="RZC50786.1"/>
    <property type="molecule type" value="Genomic_DNA"/>
</dbReference>
<name>A0A4Y7IRM8_PAPSO</name>
<dbReference type="SUPFAM" id="SSF48452">
    <property type="entry name" value="TPR-like"/>
    <property type="match status" value="1"/>
</dbReference>
<feature type="repeat" description="PPR" evidence="2">
    <location>
        <begin position="140"/>
        <end position="175"/>
    </location>
</feature>
<dbReference type="Pfam" id="PF13041">
    <property type="entry name" value="PPR_2"/>
    <property type="match status" value="2"/>
</dbReference>
<dbReference type="AlphaFoldDB" id="A0A4Y7IRM8"/>
<organism evidence="3 4">
    <name type="scientific">Papaver somniferum</name>
    <name type="common">Opium poppy</name>
    <dbReference type="NCBI Taxonomy" id="3469"/>
    <lineage>
        <taxon>Eukaryota</taxon>
        <taxon>Viridiplantae</taxon>
        <taxon>Streptophyta</taxon>
        <taxon>Embryophyta</taxon>
        <taxon>Tracheophyta</taxon>
        <taxon>Spermatophyta</taxon>
        <taxon>Magnoliopsida</taxon>
        <taxon>Ranunculales</taxon>
        <taxon>Papaveraceae</taxon>
        <taxon>Papaveroideae</taxon>
        <taxon>Papaver</taxon>
    </lineage>
</organism>
<protein>
    <recommendedName>
        <fullName evidence="5">Pentacotripeptide-repeat region of PRORP domain-containing protein</fullName>
    </recommendedName>
</protein>
<feature type="repeat" description="PPR" evidence="2">
    <location>
        <begin position="242"/>
        <end position="276"/>
    </location>
</feature>
<dbReference type="Pfam" id="PF20431">
    <property type="entry name" value="E_motif"/>
    <property type="match status" value="1"/>
</dbReference>
<dbReference type="PANTHER" id="PTHR47926">
    <property type="entry name" value="PENTATRICOPEPTIDE REPEAT-CONTAINING PROTEIN"/>
    <property type="match status" value="1"/>
</dbReference>
<proteinExistence type="predicted"/>
<dbReference type="Gramene" id="RZC50786">
    <property type="protein sequence ID" value="RZC50786"/>
    <property type="gene ID" value="C5167_019202"/>
</dbReference>
<dbReference type="FunFam" id="1.25.40.10:FF:000090">
    <property type="entry name" value="Pentatricopeptide repeat-containing protein, chloroplastic"/>
    <property type="match status" value="1"/>
</dbReference>
<evidence type="ECO:0008006" key="5">
    <source>
        <dbReference type="Google" id="ProtNLM"/>
    </source>
</evidence>
<reference evidence="3 4" key="1">
    <citation type="journal article" date="2018" name="Science">
        <title>The opium poppy genome and morphinan production.</title>
        <authorList>
            <person name="Guo L."/>
            <person name="Winzer T."/>
            <person name="Yang X."/>
            <person name="Li Y."/>
            <person name="Ning Z."/>
            <person name="He Z."/>
            <person name="Teodor R."/>
            <person name="Lu Y."/>
            <person name="Bowser T.A."/>
            <person name="Graham I.A."/>
            <person name="Ye K."/>
        </authorList>
    </citation>
    <scope>NUCLEOTIDE SEQUENCE [LARGE SCALE GENOMIC DNA]</scope>
    <source>
        <strain evidence="4">cv. HN1</strain>
        <tissue evidence="3">Leaves</tissue>
    </source>
</reference>
<sequence length="422" mass="46933">MTNYQRLLSCTKLLAAHVNQARHEKALTFFTRMHSDPDLSLDPFVFPLALKSCTALNLSFFGKSIHAYTTKLSLIFNPFVACAIIDMYGKCVSISSARQVFDENPQRNVVMWNSMISLYCRSGNLSTAIQMFDLMDVEPNPSSFNSIMAALSEQNDGSLKALDFYRRMQNCNVKPSLITVLALLSACVGLTSLNLVREIHGYAIRILIDSDTHLGSNLIEAYGRCGYPLGSRYVFDRMHGRDIVAWSSMISAYALHGEAEKALEMFEQMELAKVRPDEITFLGVLKACSHSGLADEAKNYVLKMRNYYGLVPGSKHYACLVDVLSRAGKLYEAYQVIKEMPARENVKAWGALLGACRNYGEVELAEIAGKVLFEIEPENAGNYVLLASVYSGAGRLDEAERVRRDMKGRAVKSSPGSSWINT</sequence>
<dbReference type="GO" id="GO:0009451">
    <property type="term" value="P:RNA modification"/>
    <property type="evidence" value="ECO:0007669"/>
    <property type="project" value="InterPro"/>
</dbReference>
<dbReference type="GO" id="GO:0003723">
    <property type="term" value="F:RNA binding"/>
    <property type="evidence" value="ECO:0007669"/>
    <property type="project" value="InterPro"/>
</dbReference>
<keyword evidence="4" id="KW-1185">Reference proteome</keyword>
<dbReference type="OrthoDB" id="185373at2759"/>
<dbReference type="PROSITE" id="PS51375">
    <property type="entry name" value="PPR"/>
    <property type="match status" value="4"/>
</dbReference>
<dbReference type="FunFam" id="1.25.40.10:FF:000344">
    <property type="entry name" value="Pentatricopeptide repeat-containing protein"/>
    <property type="match status" value="1"/>
</dbReference>
<evidence type="ECO:0000313" key="4">
    <source>
        <dbReference type="Proteomes" id="UP000316621"/>
    </source>
</evidence>
<dbReference type="NCBIfam" id="TIGR00756">
    <property type="entry name" value="PPR"/>
    <property type="match status" value="3"/>
</dbReference>
<accession>A0A4Y7IRM8</accession>
<evidence type="ECO:0000256" key="2">
    <source>
        <dbReference type="PROSITE-ProRule" id="PRU00708"/>
    </source>
</evidence>